<accession>M2ZQE7</accession>
<dbReference type="AlphaFoldDB" id="M2ZQE7"/>
<dbReference type="HOGENOM" id="CLU_141932_4_0_1"/>
<feature type="domain" description="Acylphosphatase-like" evidence="3">
    <location>
        <begin position="1"/>
        <end position="88"/>
    </location>
</feature>
<dbReference type="PROSITE" id="PS51160">
    <property type="entry name" value="ACYLPHOSPHATASE_3"/>
    <property type="match status" value="1"/>
</dbReference>
<evidence type="ECO:0000313" key="5">
    <source>
        <dbReference type="Proteomes" id="UP000016932"/>
    </source>
</evidence>
<comment type="catalytic activity">
    <reaction evidence="1">
        <text>an acyl phosphate + H2O = a carboxylate + phosphate + H(+)</text>
        <dbReference type="Rhea" id="RHEA:14965"/>
        <dbReference type="ChEBI" id="CHEBI:15377"/>
        <dbReference type="ChEBI" id="CHEBI:15378"/>
        <dbReference type="ChEBI" id="CHEBI:29067"/>
        <dbReference type="ChEBI" id="CHEBI:43474"/>
        <dbReference type="ChEBI" id="CHEBI:59918"/>
        <dbReference type="EC" id="3.6.1.7"/>
    </reaction>
</comment>
<protein>
    <recommendedName>
        <fullName evidence="1">acylphosphatase</fullName>
        <ecNumber evidence="1">3.6.1.7</ecNumber>
    </recommendedName>
</protein>
<dbReference type="eggNOG" id="ENOG502S7SZ">
    <property type="taxonomic scope" value="Eukaryota"/>
</dbReference>
<gene>
    <name evidence="4" type="ORF">MYCFIDRAFT_38617</name>
</gene>
<feature type="active site" evidence="1">
    <location>
        <position position="34"/>
    </location>
</feature>
<dbReference type="InterPro" id="IPR001792">
    <property type="entry name" value="Acylphosphatase-like_dom"/>
</dbReference>
<dbReference type="GO" id="GO:0003998">
    <property type="term" value="F:acylphosphatase activity"/>
    <property type="evidence" value="ECO:0007669"/>
    <property type="project" value="UniProtKB-EC"/>
</dbReference>
<dbReference type="InterPro" id="IPR020456">
    <property type="entry name" value="Acylphosphatase"/>
</dbReference>
<dbReference type="Gene3D" id="3.30.70.100">
    <property type="match status" value="1"/>
</dbReference>
<dbReference type="PANTHER" id="PTHR47268">
    <property type="entry name" value="ACYLPHOSPHATASE"/>
    <property type="match status" value="1"/>
</dbReference>
<dbReference type="OrthoDB" id="7961613at2759"/>
<dbReference type="Proteomes" id="UP000016932">
    <property type="component" value="Unassembled WGS sequence"/>
</dbReference>
<dbReference type="EC" id="3.6.1.7" evidence="1"/>
<proteinExistence type="inferred from homology"/>
<sequence length="88" mass="9734">QISFTATGHVQAVFFRSFTREKAQNLFLTGFVKNLPDGRTVVGEAQGSPENLDKLVQHLRLGPRGARVDELKYEEVVAKDGEEGGFEV</sequence>
<dbReference type="InterPro" id="IPR036046">
    <property type="entry name" value="Acylphosphatase-like_dom_sf"/>
</dbReference>
<evidence type="ECO:0000259" key="3">
    <source>
        <dbReference type="PROSITE" id="PS51160"/>
    </source>
</evidence>
<dbReference type="VEuPathDB" id="FungiDB:MYCFIDRAFT_38617"/>
<dbReference type="RefSeq" id="XP_007927963.1">
    <property type="nucleotide sequence ID" value="XM_007929772.1"/>
</dbReference>
<organism evidence="4 5">
    <name type="scientific">Pseudocercospora fijiensis (strain CIRAD86)</name>
    <name type="common">Black leaf streak disease fungus</name>
    <name type="synonym">Mycosphaerella fijiensis</name>
    <dbReference type="NCBI Taxonomy" id="383855"/>
    <lineage>
        <taxon>Eukaryota</taxon>
        <taxon>Fungi</taxon>
        <taxon>Dikarya</taxon>
        <taxon>Ascomycota</taxon>
        <taxon>Pezizomycotina</taxon>
        <taxon>Dothideomycetes</taxon>
        <taxon>Dothideomycetidae</taxon>
        <taxon>Mycosphaerellales</taxon>
        <taxon>Mycosphaerellaceae</taxon>
        <taxon>Pseudocercospora</taxon>
    </lineage>
</organism>
<dbReference type="STRING" id="383855.M2ZQE7"/>
<evidence type="ECO:0000313" key="4">
    <source>
        <dbReference type="EMBL" id="EME81279.1"/>
    </source>
</evidence>
<dbReference type="PANTHER" id="PTHR47268:SF4">
    <property type="entry name" value="ACYLPHOSPHATASE"/>
    <property type="match status" value="1"/>
</dbReference>
<dbReference type="Pfam" id="PF00708">
    <property type="entry name" value="Acylphosphatase"/>
    <property type="match status" value="1"/>
</dbReference>
<dbReference type="GeneID" id="19339248"/>
<name>M2ZQE7_PSEFD</name>
<evidence type="ECO:0000256" key="2">
    <source>
        <dbReference type="RuleBase" id="RU004168"/>
    </source>
</evidence>
<keyword evidence="1" id="KW-0378">Hydrolase</keyword>
<feature type="non-terminal residue" evidence="4">
    <location>
        <position position="1"/>
    </location>
</feature>
<reference evidence="4 5" key="1">
    <citation type="journal article" date="2012" name="PLoS Pathog.">
        <title>Diverse lifestyles and strategies of plant pathogenesis encoded in the genomes of eighteen Dothideomycetes fungi.</title>
        <authorList>
            <person name="Ohm R.A."/>
            <person name="Feau N."/>
            <person name="Henrissat B."/>
            <person name="Schoch C.L."/>
            <person name="Horwitz B.A."/>
            <person name="Barry K.W."/>
            <person name="Condon B.J."/>
            <person name="Copeland A.C."/>
            <person name="Dhillon B."/>
            <person name="Glaser F."/>
            <person name="Hesse C.N."/>
            <person name="Kosti I."/>
            <person name="LaButti K."/>
            <person name="Lindquist E.A."/>
            <person name="Lucas S."/>
            <person name="Salamov A.A."/>
            <person name="Bradshaw R.E."/>
            <person name="Ciuffetti L."/>
            <person name="Hamelin R.C."/>
            <person name="Kema G.H.J."/>
            <person name="Lawrence C."/>
            <person name="Scott J.A."/>
            <person name="Spatafora J.W."/>
            <person name="Turgeon B.G."/>
            <person name="de Wit P.J.G.M."/>
            <person name="Zhong S."/>
            <person name="Goodwin S.B."/>
            <person name="Grigoriev I.V."/>
        </authorList>
    </citation>
    <scope>NUCLEOTIDE SEQUENCE [LARGE SCALE GENOMIC DNA]</scope>
    <source>
        <strain evidence="4 5">CIRAD86</strain>
    </source>
</reference>
<dbReference type="SUPFAM" id="SSF54975">
    <property type="entry name" value="Acylphosphatase/BLUF domain-like"/>
    <property type="match status" value="1"/>
</dbReference>
<dbReference type="EMBL" id="KB446560">
    <property type="protein sequence ID" value="EME81279.1"/>
    <property type="molecule type" value="Genomic_DNA"/>
</dbReference>
<feature type="active site" evidence="1">
    <location>
        <position position="16"/>
    </location>
</feature>
<comment type="similarity">
    <text evidence="2">Belongs to the acylphosphatase family.</text>
</comment>
<evidence type="ECO:0000256" key="1">
    <source>
        <dbReference type="PROSITE-ProRule" id="PRU00520"/>
    </source>
</evidence>
<dbReference type="KEGG" id="pfj:MYCFIDRAFT_38617"/>
<keyword evidence="5" id="KW-1185">Reference proteome</keyword>